<dbReference type="PIRSF" id="PIRSF000390">
    <property type="entry name" value="PLP_StrS"/>
    <property type="match status" value="1"/>
</dbReference>
<dbReference type="NCBIfam" id="TIGR03588">
    <property type="entry name" value="PseC"/>
    <property type="match status" value="1"/>
</dbReference>
<comment type="similarity">
    <text evidence="1 3">Belongs to the DegT/DnrJ/EryC1 family.</text>
</comment>
<dbReference type="Pfam" id="PF01041">
    <property type="entry name" value="DegT_DnrJ_EryC1"/>
    <property type="match status" value="1"/>
</dbReference>
<dbReference type="Gene3D" id="3.90.1150.10">
    <property type="entry name" value="Aspartate Aminotransferase, domain 1"/>
    <property type="match status" value="1"/>
</dbReference>
<evidence type="ECO:0000313" key="5">
    <source>
        <dbReference type="Proteomes" id="UP000703590"/>
    </source>
</evidence>
<dbReference type="EC" id="2.6.1.92" evidence="2"/>
<keyword evidence="4" id="KW-0808">Transferase</keyword>
<proteinExistence type="inferred from homology"/>
<evidence type="ECO:0000256" key="2">
    <source>
        <dbReference type="NCBIfam" id="TIGR03588"/>
    </source>
</evidence>
<reference evidence="4 5" key="2">
    <citation type="submission" date="2021-02" db="EMBL/GenBank/DDBJ databases">
        <title>Sulfurospirillum tamanensis sp. nov.</title>
        <authorList>
            <person name="Frolova A."/>
            <person name="Merkel A."/>
            <person name="Slobodkin A."/>
        </authorList>
    </citation>
    <scope>NUCLEOTIDE SEQUENCE [LARGE SCALE GENOMIC DNA]</scope>
    <source>
        <strain evidence="4 5">T05b</strain>
    </source>
</reference>
<dbReference type="InterPro" id="IPR020026">
    <property type="entry name" value="PseC"/>
</dbReference>
<dbReference type="SUPFAM" id="SSF53383">
    <property type="entry name" value="PLP-dependent transferases"/>
    <property type="match status" value="1"/>
</dbReference>
<dbReference type="CDD" id="cd00616">
    <property type="entry name" value="AHBA_syn"/>
    <property type="match status" value="1"/>
</dbReference>
<evidence type="ECO:0000256" key="1">
    <source>
        <dbReference type="ARBA" id="ARBA00037999"/>
    </source>
</evidence>
<dbReference type="InterPro" id="IPR015424">
    <property type="entry name" value="PyrdxlP-dep_Trfase"/>
</dbReference>
<dbReference type="PANTHER" id="PTHR30244:SF34">
    <property type="entry name" value="DTDP-4-AMINO-4,6-DIDEOXYGALACTOSE TRANSAMINASE"/>
    <property type="match status" value="1"/>
</dbReference>
<evidence type="ECO:0000256" key="3">
    <source>
        <dbReference type="RuleBase" id="RU004508"/>
    </source>
</evidence>
<gene>
    <name evidence="4" type="primary">pseC</name>
    <name evidence="4" type="ORF">JWV37_06795</name>
</gene>
<name>A0ABS2WS32_9BACT</name>
<keyword evidence="4" id="KW-0032">Aminotransferase</keyword>
<dbReference type="Gene3D" id="3.40.640.10">
    <property type="entry name" value="Type I PLP-dependent aspartate aminotransferase-like (Major domain)"/>
    <property type="match status" value="1"/>
</dbReference>
<comment type="caution">
    <text evidence="4">The sequence shown here is derived from an EMBL/GenBank/DDBJ whole genome shotgun (WGS) entry which is preliminary data.</text>
</comment>
<reference evidence="5" key="1">
    <citation type="submission" date="2021-02" db="EMBL/GenBank/DDBJ databases">
        <title>Sulfurospirillum tamanensis sp. nov.</title>
        <authorList>
            <person name="Merkel A.Y."/>
        </authorList>
    </citation>
    <scope>NUCLEOTIDE SEQUENCE [LARGE SCALE GENOMIC DNA]</scope>
    <source>
        <strain evidence="5">T05b</strain>
    </source>
</reference>
<dbReference type="GO" id="GO:0008483">
    <property type="term" value="F:transaminase activity"/>
    <property type="evidence" value="ECO:0007669"/>
    <property type="project" value="UniProtKB-KW"/>
</dbReference>
<dbReference type="RefSeq" id="WP_205459032.1">
    <property type="nucleotide sequence ID" value="NZ_JAFHKK010000012.1"/>
</dbReference>
<dbReference type="PANTHER" id="PTHR30244">
    <property type="entry name" value="TRANSAMINASE"/>
    <property type="match status" value="1"/>
</dbReference>
<reference evidence="4 5" key="3">
    <citation type="submission" date="2021-02" db="EMBL/GenBank/DDBJ databases">
        <authorList>
            <person name="Merkel A.Y."/>
        </authorList>
    </citation>
    <scope>NUCLEOTIDE SEQUENCE [LARGE SCALE GENOMIC DNA]</scope>
    <source>
        <strain evidence="4 5">T05b</strain>
    </source>
</reference>
<accession>A0ABS2WS32</accession>
<dbReference type="InterPro" id="IPR015422">
    <property type="entry name" value="PyrdxlP-dep_Trfase_small"/>
</dbReference>
<dbReference type="EMBL" id="JAFHKK010000012">
    <property type="protein sequence ID" value="MBN2964481.1"/>
    <property type="molecule type" value="Genomic_DNA"/>
</dbReference>
<dbReference type="InterPro" id="IPR000653">
    <property type="entry name" value="DegT/StrS_aminotransferase"/>
</dbReference>
<dbReference type="Proteomes" id="UP000703590">
    <property type="component" value="Unassembled WGS sequence"/>
</dbReference>
<keyword evidence="3" id="KW-0663">Pyridoxal phosphate</keyword>
<protein>
    <recommendedName>
        <fullName evidence="2">UDP-4-amino-4,6-dideoxy-N-acetyl-beta-L-altrosamine transaminase</fullName>
        <ecNumber evidence="2">2.6.1.92</ecNumber>
    </recommendedName>
</protein>
<keyword evidence="5" id="KW-1185">Reference proteome</keyword>
<dbReference type="InterPro" id="IPR015421">
    <property type="entry name" value="PyrdxlP-dep_Trfase_major"/>
</dbReference>
<sequence>MIPYSCQHVDEDDIAAVVEALRGDFLTGGTTVEAFENALADYLHVKHVVALNSATSALHVAYRCIGLSEGDALITTPITFAATANAALMCGATPVFCDVKYDGNMNERKLESLITPQTKAIVPVDFGGNPVEIHAIKALCDAHGLFLIEDASHALGSQINGEKVGGVADMSIFSFHAIKPITTCGEGGAIATNDTALYEKAKKLRSHGIVKKALWNSDMEELGYNYRLSDVACAMGLSQLKKLESFIAKRAQIAAFYDEIFAGHPNVFPITPPLHVKSARHLYPVLLERSLWCAKEDIFKALHVKGIGVQVHYKPTYQFSHYKALFGEQRLPNTEDFYRAELSLPCHQGMDMEEAALVAKTFLELINDAQGCRL</sequence>
<organism evidence="4 5">
    <name type="scientific">Sulfurospirillum tamanense</name>
    <dbReference type="NCBI Taxonomy" id="2813362"/>
    <lineage>
        <taxon>Bacteria</taxon>
        <taxon>Pseudomonadati</taxon>
        <taxon>Campylobacterota</taxon>
        <taxon>Epsilonproteobacteria</taxon>
        <taxon>Campylobacterales</taxon>
        <taxon>Sulfurospirillaceae</taxon>
        <taxon>Sulfurospirillum</taxon>
    </lineage>
</organism>
<evidence type="ECO:0000313" key="4">
    <source>
        <dbReference type="EMBL" id="MBN2964481.1"/>
    </source>
</evidence>